<keyword evidence="3" id="KW-1185">Reference proteome</keyword>
<accession>A0ABS6ZHN1</accession>
<protein>
    <recommendedName>
        <fullName evidence="4">Integral membrane protein</fullName>
    </recommendedName>
</protein>
<name>A0ABS6ZHN1_9ACTN</name>
<sequence length="165" mass="16565">MRAFRAFTVTAAACAAVGLSVPFAAADPSGTGHGPSNISVNPFRVHQGSTMQVSANGCGRGGVVRSHGNFDPTLLSPGSTNFATVRIYNHAAPGIHTLQVQCNDSSLIGTHRFQILSGNGAQGGIGGSIGPSATETAIGAGLIGAAALGAGIHLKRRHRAARGRS</sequence>
<comment type="caution">
    <text evidence="2">The sequence shown here is derived from an EMBL/GenBank/DDBJ whole genome shotgun (WGS) entry which is preliminary data.</text>
</comment>
<gene>
    <name evidence="2" type="ORF">GPJ59_33995</name>
</gene>
<evidence type="ECO:0000313" key="2">
    <source>
        <dbReference type="EMBL" id="MBW5486723.1"/>
    </source>
</evidence>
<feature type="signal peptide" evidence="1">
    <location>
        <begin position="1"/>
        <end position="26"/>
    </location>
</feature>
<dbReference type="Proteomes" id="UP000812013">
    <property type="component" value="Unassembled WGS sequence"/>
</dbReference>
<feature type="chain" id="PRO_5046310111" description="Integral membrane protein" evidence="1">
    <location>
        <begin position="27"/>
        <end position="165"/>
    </location>
</feature>
<evidence type="ECO:0000313" key="3">
    <source>
        <dbReference type="Proteomes" id="UP000812013"/>
    </source>
</evidence>
<evidence type="ECO:0000256" key="1">
    <source>
        <dbReference type="SAM" id="SignalP"/>
    </source>
</evidence>
<evidence type="ECO:0008006" key="4">
    <source>
        <dbReference type="Google" id="ProtNLM"/>
    </source>
</evidence>
<proteinExistence type="predicted"/>
<reference evidence="2 3" key="1">
    <citation type="submission" date="2019-12" db="EMBL/GenBank/DDBJ databases">
        <title>Genome sequence of Streptomyces bambusae.</title>
        <authorList>
            <person name="Bansal K."/>
            <person name="Choksket S."/>
            <person name="Korpole S."/>
            <person name="Patil P.B."/>
        </authorList>
    </citation>
    <scope>NUCLEOTIDE SEQUENCE [LARGE SCALE GENOMIC DNA]</scope>
    <source>
        <strain evidence="2 3">SK60</strain>
    </source>
</reference>
<keyword evidence="1" id="KW-0732">Signal</keyword>
<organism evidence="2 3">
    <name type="scientific">Streptomyces bambusae</name>
    <dbReference type="NCBI Taxonomy" id="1550616"/>
    <lineage>
        <taxon>Bacteria</taxon>
        <taxon>Bacillati</taxon>
        <taxon>Actinomycetota</taxon>
        <taxon>Actinomycetes</taxon>
        <taxon>Kitasatosporales</taxon>
        <taxon>Streptomycetaceae</taxon>
        <taxon>Streptomyces</taxon>
    </lineage>
</organism>
<dbReference type="RefSeq" id="WP_219671833.1">
    <property type="nucleotide sequence ID" value="NZ_WTFF01000466.1"/>
</dbReference>
<dbReference type="EMBL" id="WTFF01000466">
    <property type="protein sequence ID" value="MBW5486723.1"/>
    <property type="molecule type" value="Genomic_DNA"/>
</dbReference>